<dbReference type="RefSeq" id="WP_308487475.1">
    <property type="nucleotide sequence ID" value="NZ_JAVFCB010000001.1"/>
</dbReference>
<dbReference type="InterPro" id="IPR047874">
    <property type="entry name" value="GLI/LigI"/>
</dbReference>
<feature type="domain" description="Amidohydrolase-related" evidence="2">
    <location>
        <begin position="35"/>
        <end position="306"/>
    </location>
</feature>
<comment type="caution">
    <text evidence="3">The sequence shown here is derived from an EMBL/GenBank/DDBJ whole genome shotgun (WGS) entry which is preliminary data.</text>
</comment>
<dbReference type="InterPro" id="IPR006680">
    <property type="entry name" value="Amidohydro-rel"/>
</dbReference>
<gene>
    <name evidence="3" type="ORF">RBR11_01255</name>
</gene>
<protein>
    <submittedName>
        <fullName evidence="3">Amidohydrolase family protein</fullName>
    </submittedName>
</protein>
<feature type="compositionally biased region" description="Basic and acidic residues" evidence="1">
    <location>
        <begin position="311"/>
        <end position="339"/>
    </location>
</feature>
<dbReference type="Proteomes" id="UP001230289">
    <property type="component" value="Unassembled WGS sequence"/>
</dbReference>
<evidence type="ECO:0000313" key="3">
    <source>
        <dbReference type="EMBL" id="MDQ4212540.1"/>
    </source>
</evidence>
<accession>A0ABU0XFR6</accession>
<keyword evidence="4" id="KW-1185">Reference proteome</keyword>
<evidence type="ECO:0000313" key="4">
    <source>
        <dbReference type="Proteomes" id="UP001230289"/>
    </source>
</evidence>
<dbReference type="Gene3D" id="3.20.20.140">
    <property type="entry name" value="Metal-dependent hydrolases"/>
    <property type="match status" value="1"/>
</dbReference>
<dbReference type="PANTHER" id="PTHR35563:SF2">
    <property type="entry name" value="BARREL METAL-DEPENDENT HYDROLASE, PUTATIVE (AFU_ORTHOLOGUE AFUA_1G16240)-RELATED"/>
    <property type="match status" value="1"/>
</dbReference>
<sequence>MAHGDTTGGFEKSPGWLDWYDGPSTPVFRLPEGAVDAHCHVFGPGADFPYAPERKYTPCDASAEQLFALRDHLGFDRNVIVQATCHGADNRALVDALRRSGGRARGVATVRRDVTAEQLAELHEAGVRGVRFNFVKRLVDRVPTDSLEEIVAKIAPLGWHVVIYFEAEDLPELYDFFSAIPTDVVVDHMGRPDVTKDPDGEDFGLFLRFMRENPNVWTKVSCPERLSATGPRALDGEQHAYADVVPFARRVVEEFGDRVLWGTDWPHPNLKDHMPDDGLLVDYIPQIAPTPELQRKLLVDNPDRLYWADQKQAEQKQADRKQTDRKQTDRAGERITEGA</sequence>
<dbReference type="SUPFAM" id="SSF51556">
    <property type="entry name" value="Metallo-dependent hydrolases"/>
    <property type="match status" value="1"/>
</dbReference>
<evidence type="ECO:0000256" key="1">
    <source>
        <dbReference type="SAM" id="MobiDB-lite"/>
    </source>
</evidence>
<organism evidence="3 4">
    <name type="scientific">Microbacterium capsulatum</name>
    <dbReference type="NCBI Taxonomy" id="3041921"/>
    <lineage>
        <taxon>Bacteria</taxon>
        <taxon>Bacillati</taxon>
        <taxon>Actinomycetota</taxon>
        <taxon>Actinomycetes</taxon>
        <taxon>Micrococcales</taxon>
        <taxon>Microbacteriaceae</taxon>
        <taxon>Microbacterium</taxon>
    </lineage>
</organism>
<dbReference type="CDD" id="cd01311">
    <property type="entry name" value="PDC_hydrolase"/>
    <property type="match status" value="1"/>
</dbReference>
<dbReference type="EMBL" id="JAVFCB010000001">
    <property type="protein sequence ID" value="MDQ4212540.1"/>
    <property type="molecule type" value="Genomic_DNA"/>
</dbReference>
<feature type="region of interest" description="Disordered" evidence="1">
    <location>
        <begin position="308"/>
        <end position="339"/>
    </location>
</feature>
<evidence type="ECO:0000259" key="2">
    <source>
        <dbReference type="Pfam" id="PF04909"/>
    </source>
</evidence>
<dbReference type="InterPro" id="IPR052358">
    <property type="entry name" value="Aro_Compnd_Degr_Hydrolases"/>
</dbReference>
<proteinExistence type="predicted"/>
<dbReference type="InterPro" id="IPR032466">
    <property type="entry name" value="Metal_Hydrolase"/>
</dbReference>
<dbReference type="PANTHER" id="PTHR35563">
    <property type="entry name" value="BARREL METAL-DEPENDENT HYDROLASE, PUTATIVE (AFU_ORTHOLOGUE AFUA_1G16240)-RELATED"/>
    <property type="match status" value="1"/>
</dbReference>
<dbReference type="Pfam" id="PF04909">
    <property type="entry name" value="Amidohydro_2"/>
    <property type="match status" value="1"/>
</dbReference>
<reference evidence="3 4" key="1">
    <citation type="submission" date="2023-08" db="EMBL/GenBank/DDBJ databases">
        <title>Microbacterium sp. nov., isolated from a waste landfill.</title>
        <authorList>
            <person name="Wen W."/>
        </authorList>
    </citation>
    <scope>NUCLEOTIDE SEQUENCE [LARGE SCALE GENOMIC DNA]</scope>
    <source>
        <strain evidence="3 4">ASV81</strain>
    </source>
</reference>
<name>A0ABU0XFR6_9MICO</name>